<dbReference type="InterPro" id="IPR036061">
    <property type="entry name" value="CheW-like_dom_sf"/>
</dbReference>
<feature type="domain" description="CheW-like" evidence="1">
    <location>
        <begin position="2"/>
        <end position="140"/>
    </location>
</feature>
<dbReference type="GO" id="GO:0007165">
    <property type="term" value="P:signal transduction"/>
    <property type="evidence" value="ECO:0007669"/>
    <property type="project" value="InterPro"/>
</dbReference>
<evidence type="ECO:0000259" key="1">
    <source>
        <dbReference type="PROSITE" id="PS50851"/>
    </source>
</evidence>
<name>A0A4Y8ZV05_9SPHN</name>
<dbReference type="RefSeq" id="WP_135084568.1">
    <property type="nucleotide sequence ID" value="NZ_SPDV01000008.1"/>
</dbReference>
<comment type="caution">
    <text evidence="2">The sequence shown here is derived from an EMBL/GenBank/DDBJ whole genome shotgun (WGS) entry which is preliminary data.</text>
</comment>
<dbReference type="Gene3D" id="2.40.50.180">
    <property type="entry name" value="CheA-289, Domain 4"/>
    <property type="match status" value="1"/>
</dbReference>
<dbReference type="AlphaFoldDB" id="A0A4Y8ZV05"/>
<dbReference type="GO" id="GO:0005829">
    <property type="term" value="C:cytosol"/>
    <property type="evidence" value="ECO:0007669"/>
    <property type="project" value="TreeGrafter"/>
</dbReference>
<gene>
    <name evidence="2" type="ORF">E2493_05555</name>
</gene>
<dbReference type="EMBL" id="SPDV01000008">
    <property type="protein sequence ID" value="TFI59307.1"/>
    <property type="molecule type" value="Genomic_DNA"/>
</dbReference>
<dbReference type="GO" id="GO:0006935">
    <property type="term" value="P:chemotaxis"/>
    <property type="evidence" value="ECO:0007669"/>
    <property type="project" value="InterPro"/>
</dbReference>
<dbReference type="SUPFAM" id="SSF50341">
    <property type="entry name" value="CheW-like"/>
    <property type="match status" value="1"/>
</dbReference>
<proteinExistence type="predicted"/>
<dbReference type="PANTHER" id="PTHR22617">
    <property type="entry name" value="CHEMOTAXIS SENSOR HISTIDINE KINASE-RELATED"/>
    <property type="match status" value="1"/>
</dbReference>
<dbReference type="InterPro" id="IPR039315">
    <property type="entry name" value="CheW"/>
</dbReference>
<dbReference type="OrthoDB" id="7390823at2"/>
<accession>A0A4Y8ZV05</accession>
<dbReference type="Pfam" id="PF01584">
    <property type="entry name" value="CheW"/>
    <property type="match status" value="1"/>
</dbReference>
<evidence type="ECO:0000313" key="2">
    <source>
        <dbReference type="EMBL" id="TFI59307.1"/>
    </source>
</evidence>
<dbReference type="PROSITE" id="PS50851">
    <property type="entry name" value="CHEW"/>
    <property type="match status" value="1"/>
</dbReference>
<reference evidence="2 3" key="1">
    <citation type="submission" date="2019-03" db="EMBL/GenBank/DDBJ databases">
        <title>Genome sequence of Sphingomonas sp. 17J27-24.</title>
        <authorList>
            <person name="Kim M."/>
            <person name="Maeng S."/>
            <person name="Sathiyaraj S."/>
        </authorList>
    </citation>
    <scope>NUCLEOTIDE SEQUENCE [LARGE SCALE GENOMIC DNA]</scope>
    <source>
        <strain evidence="2 3">17J27-24</strain>
    </source>
</reference>
<dbReference type="Proteomes" id="UP000298213">
    <property type="component" value="Unassembled WGS sequence"/>
</dbReference>
<dbReference type="PANTHER" id="PTHR22617:SF23">
    <property type="entry name" value="CHEMOTAXIS PROTEIN CHEW"/>
    <property type="match status" value="1"/>
</dbReference>
<organism evidence="2 3">
    <name type="scientific">Sphingomonas parva</name>
    <dbReference type="NCBI Taxonomy" id="2555898"/>
    <lineage>
        <taxon>Bacteria</taxon>
        <taxon>Pseudomonadati</taxon>
        <taxon>Pseudomonadota</taxon>
        <taxon>Alphaproteobacteria</taxon>
        <taxon>Sphingomonadales</taxon>
        <taxon>Sphingomonadaceae</taxon>
        <taxon>Sphingomonas</taxon>
    </lineage>
</organism>
<evidence type="ECO:0000313" key="3">
    <source>
        <dbReference type="Proteomes" id="UP000298213"/>
    </source>
</evidence>
<dbReference type="Gene3D" id="2.30.30.40">
    <property type="entry name" value="SH3 Domains"/>
    <property type="match status" value="1"/>
</dbReference>
<keyword evidence="3" id="KW-1185">Reference proteome</keyword>
<sequence>MAELLLIVTLAGEQVAVLASEVESVVEVEGLTPVPRAGGHVAGLTALRSRVLTVIDCMASLEPGGRIDNPRDAIVVVADGHPYALLVDRVEDVVEAEGEIAPVPASLASGWAGVATGYVPAEGRLFLLVDIHALIAGPTAEAA</sequence>
<dbReference type="SMART" id="SM00260">
    <property type="entry name" value="CheW"/>
    <property type="match status" value="1"/>
</dbReference>
<dbReference type="InterPro" id="IPR002545">
    <property type="entry name" value="CheW-lke_dom"/>
</dbReference>
<protein>
    <submittedName>
        <fullName evidence="2">Chemotaxis protein CheW</fullName>
    </submittedName>
</protein>